<dbReference type="InterPro" id="IPR001117">
    <property type="entry name" value="Cu-oxidase_2nd"/>
</dbReference>
<feature type="compositionally biased region" description="Polar residues" evidence="4">
    <location>
        <begin position="401"/>
        <end position="412"/>
    </location>
</feature>
<feature type="domain" description="Plastocyanin-like" evidence="7">
    <location>
        <begin position="85"/>
        <end position="183"/>
    </location>
</feature>
<dbReference type="EMBL" id="CP001032">
    <property type="protein sequence ID" value="ACB77666.1"/>
    <property type="molecule type" value="Genomic_DNA"/>
</dbReference>
<feature type="domain" description="Plastocyanin-like" evidence="6">
    <location>
        <begin position="556"/>
        <end position="672"/>
    </location>
</feature>
<feature type="compositionally biased region" description="Basic and acidic residues" evidence="4">
    <location>
        <begin position="498"/>
        <end position="508"/>
    </location>
</feature>
<dbReference type="eggNOG" id="COG2132">
    <property type="taxonomic scope" value="Bacteria"/>
</dbReference>
<dbReference type="CDD" id="cd13874">
    <property type="entry name" value="CuRO_2_CopA"/>
    <property type="match status" value="1"/>
</dbReference>
<feature type="domain" description="Plastocyanin-like" evidence="5">
    <location>
        <begin position="194"/>
        <end position="352"/>
    </location>
</feature>
<evidence type="ECO:0000259" key="6">
    <source>
        <dbReference type="Pfam" id="PF07731"/>
    </source>
</evidence>
<dbReference type="InterPro" id="IPR008972">
    <property type="entry name" value="Cupredoxin"/>
</dbReference>
<proteinExistence type="predicted"/>
<dbReference type="STRING" id="452637.Oter_4395"/>
<accession>B1ZRL6</accession>
<keyword evidence="3" id="KW-0186">Copper</keyword>
<dbReference type="InterPro" id="IPR034279">
    <property type="entry name" value="CuRO_3_CopA"/>
</dbReference>
<evidence type="ECO:0000259" key="5">
    <source>
        <dbReference type="Pfam" id="PF00394"/>
    </source>
</evidence>
<evidence type="ECO:0000256" key="4">
    <source>
        <dbReference type="SAM" id="MobiDB-lite"/>
    </source>
</evidence>
<dbReference type="Proteomes" id="UP000007013">
    <property type="component" value="Chromosome"/>
</dbReference>
<gene>
    <name evidence="8" type="ordered locus">Oter_4395</name>
</gene>
<evidence type="ECO:0000313" key="8">
    <source>
        <dbReference type="EMBL" id="ACB77666.1"/>
    </source>
</evidence>
<dbReference type="InterPro" id="IPR011706">
    <property type="entry name" value="Cu-oxidase_C"/>
</dbReference>
<keyword evidence="9" id="KW-1185">Reference proteome</keyword>
<feature type="region of interest" description="Disordered" evidence="4">
    <location>
        <begin position="368"/>
        <end position="512"/>
    </location>
</feature>
<dbReference type="OrthoDB" id="9757546at2"/>
<dbReference type="HOGENOM" id="CLU_009100_5_2_0"/>
<dbReference type="PANTHER" id="PTHR11709:SF394">
    <property type="entry name" value="FI03373P-RELATED"/>
    <property type="match status" value="1"/>
</dbReference>
<dbReference type="PROSITE" id="PS00079">
    <property type="entry name" value="MULTICOPPER_OXIDASE1"/>
    <property type="match status" value="1"/>
</dbReference>
<keyword evidence="1" id="KW-0479">Metal-binding</keyword>
<dbReference type="Pfam" id="PF00394">
    <property type="entry name" value="Cu-oxidase"/>
    <property type="match status" value="1"/>
</dbReference>
<dbReference type="CDD" id="cd13848">
    <property type="entry name" value="CuRO_1_CopA"/>
    <property type="match status" value="1"/>
</dbReference>
<keyword evidence="2" id="KW-0560">Oxidoreductase</keyword>
<reference evidence="8 9" key="1">
    <citation type="journal article" date="2011" name="J. Bacteriol.">
        <title>Genome sequence of the verrucomicrobium Opitutus terrae PB90-1, an abundant inhabitant of rice paddy soil ecosystems.</title>
        <authorList>
            <person name="van Passel M.W."/>
            <person name="Kant R."/>
            <person name="Palva A."/>
            <person name="Copeland A."/>
            <person name="Lucas S."/>
            <person name="Lapidus A."/>
            <person name="Glavina del Rio T."/>
            <person name="Pitluck S."/>
            <person name="Goltsman E."/>
            <person name="Clum A."/>
            <person name="Sun H."/>
            <person name="Schmutz J."/>
            <person name="Larimer F.W."/>
            <person name="Land M.L."/>
            <person name="Hauser L."/>
            <person name="Kyrpides N."/>
            <person name="Mikhailova N."/>
            <person name="Richardson P.P."/>
            <person name="Janssen P.H."/>
            <person name="de Vos W.M."/>
            <person name="Smidt H."/>
        </authorList>
    </citation>
    <scope>NUCLEOTIDE SEQUENCE [LARGE SCALE GENOMIC DNA]</scope>
    <source>
        <strain evidence="9">DSM 11246 / JCM 15787 / PB90-1</strain>
    </source>
</reference>
<dbReference type="PROSITE" id="PS51318">
    <property type="entry name" value="TAT"/>
    <property type="match status" value="1"/>
</dbReference>
<dbReference type="InterPro" id="IPR033138">
    <property type="entry name" value="Cu_oxidase_CS"/>
</dbReference>
<dbReference type="NCBIfam" id="TIGR01480">
    <property type="entry name" value="copper_res_A"/>
    <property type="match status" value="1"/>
</dbReference>
<evidence type="ECO:0000256" key="3">
    <source>
        <dbReference type="ARBA" id="ARBA00023008"/>
    </source>
</evidence>
<dbReference type="InterPro" id="IPR006376">
    <property type="entry name" value="Cu-R_CopA"/>
</dbReference>
<dbReference type="CDD" id="cd13896">
    <property type="entry name" value="CuRO_3_CopA"/>
    <property type="match status" value="1"/>
</dbReference>
<dbReference type="InterPro" id="IPR011707">
    <property type="entry name" value="Cu-oxidase-like_N"/>
</dbReference>
<dbReference type="Pfam" id="PF07732">
    <property type="entry name" value="Cu-oxidase_3"/>
    <property type="match status" value="1"/>
</dbReference>
<dbReference type="GO" id="GO:0016491">
    <property type="term" value="F:oxidoreductase activity"/>
    <property type="evidence" value="ECO:0007669"/>
    <property type="project" value="UniProtKB-KW"/>
</dbReference>
<dbReference type="PROSITE" id="PS00080">
    <property type="entry name" value="MULTICOPPER_OXIDASE2"/>
    <property type="match status" value="1"/>
</dbReference>
<dbReference type="InterPro" id="IPR006311">
    <property type="entry name" value="TAT_signal"/>
</dbReference>
<dbReference type="PANTHER" id="PTHR11709">
    <property type="entry name" value="MULTI-COPPER OXIDASE"/>
    <property type="match status" value="1"/>
</dbReference>
<dbReference type="SUPFAM" id="SSF49503">
    <property type="entry name" value="Cupredoxins"/>
    <property type="match status" value="3"/>
</dbReference>
<dbReference type="InterPro" id="IPR045087">
    <property type="entry name" value="Cu-oxidase_fam"/>
</dbReference>
<dbReference type="Gene3D" id="2.60.40.420">
    <property type="entry name" value="Cupredoxins - blue copper proteins"/>
    <property type="match status" value="3"/>
</dbReference>
<evidence type="ECO:0000256" key="2">
    <source>
        <dbReference type="ARBA" id="ARBA00023002"/>
    </source>
</evidence>
<evidence type="ECO:0000313" key="9">
    <source>
        <dbReference type="Proteomes" id="UP000007013"/>
    </source>
</evidence>
<dbReference type="InterPro" id="IPR034284">
    <property type="entry name" value="CuRO_1_CopA"/>
</dbReference>
<dbReference type="InterPro" id="IPR034282">
    <property type="entry name" value="CuRO_2_CopA"/>
</dbReference>
<name>B1ZRL6_OPITP</name>
<dbReference type="GO" id="GO:0005507">
    <property type="term" value="F:copper ion binding"/>
    <property type="evidence" value="ECO:0007669"/>
    <property type="project" value="InterPro"/>
</dbReference>
<dbReference type="AlphaFoldDB" id="B1ZRL6"/>
<protein>
    <submittedName>
        <fullName evidence="8">Copper-resistance protein, CopA family</fullName>
    </submittedName>
</protein>
<organism evidence="8 9">
    <name type="scientific">Opitutus terrae (strain DSM 11246 / JCM 15787 / PB90-1)</name>
    <dbReference type="NCBI Taxonomy" id="452637"/>
    <lineage>
        <taxon>Bacteria</taxon>
        <taxon>Pseudomonadati</taxon>
        <taxon>Verrucomicrobiota</taxon>
        <taxon>Opitutia</taxon>
        <taxon>Opitutales</taxon>
        <taxon>Opitutaceae</taxon>
        <taxon>Opitutus</taxon>
    </lineage>
</organism>
<dbReference type="GO" id="GO:0042597">
    <property type="term" value="C:periplasmic space"/>
    <property type="evidence" value="ECO:0007669"/>
    <property type="project" value="InterPro"/>
</dbReference>
<dbReference type="Pfam" id="PF07731">
    <property type="entry name" value="Cu-oxidase_2"/>
    <property type="match status" value="1"/>
</dbReference>
<evidence type="ECO:0000256" key="1">
    <source>
        <dbReference type="ARBA" id="ARBA00022723"/>
    </source>
</evidence>
<dbReference type="KEGG" id="ote:Oter_4395"/>
<evidence type="ECO:0000259" key="7">
    <source>
        <dbReference type="Pfam" id="PF07732"/>
    </source>
</evidence>
<dbReference type="InterPro" id="IPR002355">
    <property type="entry name" value="Cu_oxidase_Cu_BS"/>
</dbReference>
<feature type="compositionally biased region" description="Basic and acidic residues" evidence="4">
    <location>
        <begin position="475"/>
        <end position="484"/>
    </location>
</feature>
<sequence length="673" mass="73802">MPEQPSLYPFSRVPRWAEHSRRDFLTAAGKLALCAALARIAPGWAQAPHEGHRPRSTAPADANGAVKVLDLSISEVPLPIGERIGHVVAVNGSLPAPALRFREGDELELRVSNQLDEQASIHWHGLLVPAPMDGVPGVSFKGIEAGETFVYRFPVKQYGTYWYHSHSAMHEQLGQYGPIIIDPIKPEPFAYDREHVVVLSDWTFTHPHVLFAKLKKRSNFSNMQRRTAVDFFNDAARKGWDEAWEDWSSWARMRMDPTDIADLTGSHFTYLLNGRTAVDAWTGIVRAGERVRLRFINAAATTHYDVRIPGLKMTVVQADGQHVRPVEVEEFRMGAAETYDVLVTLPDERPCTIFAETTDRSGYALGTLAPREGLRGPVPERRKRPVRTMADMGMGGHDMSGNAQGTNTRGTPSGSSEHSGGHGAMDGGAAAHHSAQDSGAMDHGPKTSSHAAADNGADHAGHGAAVAPNAQAAHRGYDTGDHDSAATNEAAATNDPHSAGHGDMEMPENRFGPGNAMMAMSPVSRAHEPGLGLGEDGWRVLVYRDLVALDHRAMPEPTREIVMHVTGNMERFVWGFDGKKFSEAEPVRLRFGERVRITFINDTMMEHPLHLHGMFMELENGAGGLPPLKHTVTVKPAEKMSVLVTADAPGHWAFHCHLQYHMEAGMFRVFEVA</sequence>
<dbReference type="RefSeq" id="WP_012377180.1">
    <property type="nucleotide sequence ID" value="NC_010571.1"/>
</dbReference>